<comment type="similarity">
    <text evidence="5 12">In the C-terminal section; belongs to the HTP reductase family.</text>
</comment>
<comment type="similarity">
    <text evidence="4 12">In the N-terminal section; belongs to the cytidine and deoxycytidylate deaminase family.</text>
</comment>
<comment type="caution">
    <text evidence="17">The sequence shown here is derived from an EMBL/GenBank/DDBJ whole genome shotgun (WGS) entry which is preliminary data.</text>
</comment>
<evidence type="ECO:0000256" key="12">
    <source>
        <dbReference type="PIRNR" id="PIRNR006769"/>
    </source>
</evidence>
<dbReference type="InterPro" id="IPR002125">
    <property type="entry name" value="CMP_dCMP_dom"/>
</dbReference>
<gene>
    <name evidence="17" type="primary">ribD</name>
    <name evidence="17" type="ORF">DBW92_02430</name>
</gene>
<dbReference type="Pfam" id="PF01872">
    <property type="entry name" value="RibD_C"/>
    <property type="match status" value="1"/>
</dbReference>
<dbReference type="AlphaFoldDB" id="A0A368C5E8"/>
<dbReference type="SUPFAM" id="SSF53597">
    <property type="entry name" value="Dihydrofolate reductase-like"/>
    <property type="match status" value="1"/>
</dbReference>
<dbReference type="UniPathway" id="UPA00275">
    <property type="reaction ID" value="UER00401"/>
</dbReference>
<keyword evidence="8 12" id="KW-0862">Zinc</keyword>
<feature type="binding site" evidence="14">
    <location>
        <position position="214"/>
    </location>
    <ligand>
        <name>substrate</name>
    </ligand>
</feature>
<comment type="catalytic activity">
    <reaction evidence="12">
        <text>2,5-diamino-6-hydroxy-4-(5-phosphoribosylamino)-pyrimidine + H2O + H(+) = 5-amino-6-(5-phospho-D-ribosylamino)uracil + NH4(+)</text>
        <dbReference type="Rhea" id="RHEA:21868"/>
        <dbReference type="ChEBI" id="CHEBI:15377"/>
        <dbReference type="ChEBI" id="CHEBI:15378"/>
        <dbReference type="ChEBI" id="CHEBI:28938"/>
        <dbReference type="ChEBI" id="CHEBI:58453"/>
        <dbReference type="ChEBI" id="CHEBI:58614"/>
        <dbReference type="EC" id="3.5.4.26"/>
    </reaction>
</comment>
<dbReference type="GO" id="GO:0009231">
    <property type="term" value="P:riboflavin biosynthetic process"/>
    <property type="evidence" value="ECO:0007669"/>
    <property type="project" value="UniProtKB-UniPathway"/>
</dbReference>
<dbReference type="GO" id="GO:0008703">
    <property type="term" value="F:5-amino-6-(5-phosphoribosylamino)uracil reductase activity"/>
    <property type="evidence" value="ECO:0007669"/>
    <property type="project" value="UniProtKB-EC"/>
</dbReference>
<organism evidence="17 18">
    <name type="scientific">SAR86 cluster bacterium</name>
    <dbReference type="NCBI Taxonomy" id="2030880"/>
    <lineage>
        <taxon>Bacteria</taxon>
        <taxon>Pseudomonadati</taxon>
        <taxon>Pseudomonadota</taxon>
        <taxon>Gammaproteobacteria</taxon>
        <taxon>SAR86 cluster</taxon>
    </lineage>
</organism>
<comment type="catalytic activity">
    <reaction evidence="12">
        <text>5-amino-6-(5-phospho-D-ribitylamino)uracil + NADP(+) = 5-amino-6-(5-phospho-D-ribosylamino)uracil + NADPH + H(+)</text>
        <dbReference type="Rhea" id="RHEA:17845"/>
        <dbReference type="ChEBI" id="CHEBI:15378"/>
        <dbReference type="ChEBI" id="CHEBI:57783"/>
        <dbReference type="ChEBI" id="CHEBI:58349"/>
        <dbReference type="ChEBI" id="CHEBI:58421"/>
        <dbReference type="ChEBI" id="CHEBI:58453"/>
        <dbReference type="EC" id="1.1.1.193"/>
    </reaction>
</comment>
<dbReference type="PROSITE" id="PS51747">
    <property type="entry name" value="CYT_DCMP_DEAMINASES_2"/>
    <property type="match status" value="1"/>
</dbReference>
<keyword evidence="10 12" id="KW-0560">Oxidoreductase</keyword>
<evidence type="ECO:0000313" key="17">
    <source>
        <dbReference type="EMBL" id="RCL44790.1"/>
    </source>
</evidence>
<dbReference type="EMBL" id="QOPI01000009">
    <property type="protein sequence ID" value="RCL44790.1"/>
    <property type="molecule type" value="Genomic_DNA"/>
</dbReference>
<dbReference type="CDD" id="cd01284">
    <property type="entry name" value="Riboflavin_deaminase-reductase"/>
    <property type="match status" value="1"/>
</dbReference>
<dbReference type="Pfam" id="PF00383">
    <property type="entry name" value="dCMP_cyt_deam_1"/>
    <property type="match status" value="1"/>
</dbReference>
<evidence type="ECO:0000256" key="8">
    <source>
        <dbReference type="ARBA" id="ARBA00022833"/>
    </source>
</evidence>
<comment type="cofactor">
    <cofactor evidence="12 15">
        <name>Zn(2+)</name>
        <dbReference type="ChEBI" id="CHEBI:29105"/>
    </cofactor>
    <text evidence="12 15">Binds 1 zinc ion.</text>
</comment>
<comment type="function">
    <text evidence="1 12">Converts 2,5-diamino-6-(ribosylamino)-4(3h)-pyrimidinone 5'-phosphate into 5-amino-6-(ribosylamino)-2,4(1h,3h)-pyrimidinedione 5'-phosphate.</text>
</comment>
<evidence type="ECO:0000256" key="4">
    <source>
        <dbReference type="ARBA" id="ARBA00005259"/>
    </source>
</evidence>
<keyword evidence="6 12" id="KW-0686">Riboflavin biosynthesis</keyword>
<feature type="binding site" evidence="14">
    <location>
        <position position="207"/>
    </location>
    <ligand>
        <name>NADP(+)</name>
        <dbReference type="ChEBI" id="CHEBI:58349"/>
    </ligand>
</feature>
<dbReference type="PROSITE" id="PS00903">
    <property type="entry name" value="CYT_DCMP_DEAMINASES_1"/>
    <property type="match status" value="1"/>
</dbReference>
<feature type="binding site" evidence="14">
    <location>
        <position position="177"/>
    </location>
    <ligand>
        <name>NADP(+)</name>
        <dbReference type="ChEBI" id="CHEBI:58349"/>
    </ligand>
</feature>
<keyword evidence="11" id="KW-0511">Multifunctional enzyme</keyword>
<feature type="binding site" evidence="14">
    <location>
        <position position="161"/>
    </location>
    <ligand>
        <name>NADP(+)</name>
        <dbReference type="ChEBI" id="CHEBI:58349"/>
    </ligand>
</feature>
<feature type="binding site" evidence="15">
    <location>
        <position position="82"/>
    </location>
    <ligand>
        <name>Zn(2+)</name>
        <dbReference type="ChEBI" id="CHEBI:29105"/>
        <note>catalytic</note>
    </ligand>
</feature>
<feature type="active site" description="Proton donor" evidence="13">
    <location>
        <position position="52"/>
    </location>
</feature>
<evidence type="ECO:0000256" key="3">
    <source>
        <dbReference type="ARBA" id="ARBA00004910"/>
    </source>
</evidence>
<name>A0A368C5E8_9GAMM</name>
<comment type="pathway">
    <text evidence="3 12">Cofactor biosynthesis; riboflavin biosynthesis; 5-amino-6-(D-ribitylamino)uracil from GTP: step 3/4.</text>
</comment>
<dbReference type="Gene3D" id="3.40.140.10">
    <property type="entry name" value="Cytidine Deaminase, domain 2"/>
    <property type="match status" value="1"/>
</dbReference>
<sequence>MSFEEYMLRAISLAEAFKYTAKPNPVVGALLVSKTGIISEGSHERFGENHAEINAINNARKLLGKSFNSFEDLTLVCTLEPCSHFGKTGPCAEAIAQIGIKKVIIGALDPNPLVAGKGIDLLIKNDVKVEVGLCQELVKEQNKFFFFKHEKMKPYVTVKIASSLDGKSHNKDGSSTWITCAESRNDVQNVRALYDAILTGGNTVIDDNPRMNARVNFEVNQPKKILLSKKNNFDMESNFFKNAEVTIIKETNIAKVINSIYELDHCSVLVEAGPRLVNAFLKTGLVDELIEYKSSEPLGKNGVNWFSKNTTIENLGFKLESTCKIKSDVKNIYKKC</sequence>
<feature type="binding site" evidence="14">
    <location>
        <position position="191"/>
    </location>
    <ligand>
        <name>substrate</name>
    </ligand>
</feature>
<dbReference type="SUPFAM" id="SSF53927">
    <property type="entry name" value="Cytidine deaminase-like"/>
    <property type="match status" value="1"/>
</dbReference>
<evidence type="ECO:0000259" key="16">
    <source>
        <dbReference type="PROSITE" id="PS51747"/>
    </source>
</evidence>
<evidence type="ECO:0000256" key="11">
    <source>
        <dbReference type="ARBA" id="ARBA00023268"/>
    </source>
</evidence>
<dbReference type="EC" id="1.1.1.193" evidence="12"/>
<keyword evidence="9 12" id="KW-0521">NADP</keyword>
<dbReference type="GO" id="GO:0008270">
    <property type="term" value="F:zinc ion binding"/>
    <property type="evidence" value="ECO:0007669"/>
    <property type="project" value="InterPro"/>
</dbReference>
<proteinExistence type="inferred from homology"/>
<dbReference type="InterPro" id="IPR002734">
    <property type="entry name" value="RibDG_C"/>
</dbReference>
<evidence type="ECO:0000256" key="5">
    <source>
        <dbReference type="ARBA" id="ARBA00007417"/>
    </source>
</evidence>
<keyword evidence="7 12" id="KW-0479">Metal-binding</keyword>
<dbReference type="PIRSF" id="PIRSF006769">
    <property type="entry name" value="RibD"/>
    <property type="match status" value="1"/>
</dbReference>
<feature type="binding site" evidence="14">
    <location>
        <position position="175"/>
    </location>
    <ligand>
        <name>substrate</name>
    </ligand>
</feature>
<reference evidence="17 18" key="1">
    <citation type="journal article" date="2018" name="Microbiome">
        <title>Fine metagenomic profile of the Mediterranean stratified and mixed water columns revealed by assembly and recruitment.</title>
        <authorList>
            <person name="Haro-Moreno J.M."/>
            <person name="Lopez-Perez M."/>
            <person name="De La Torre J.R."/>
            <person name="Picazo A."/>
            <person name="Camacho A."/>
            <person name="Rodriguez-Valera F."/>
        </authorList>
    </citation>
    <scope>NUCLEOTIDE SEQUENCE [LARGE SCALE GENOMIC DNA]</scope>
    <source>
        <strain evidence="17">MED-G78</strain>
    </source>
</reference>
<feature type="binding site" evidence="14">
    <location>
        <position position="203"/>
    </location>
    <ligand>
        <name>substrate</name>
    </ligand>
</feature>
<dbReference type="PANTHER" id="PTHR38011">
    <property type="entry name" value="DIHYDROFOLATE REDUCTASE FAMILY PROTEIN (AFU_ORTHOLOGUE AFUA_8G06820)"/>
    <property type="match status" value="1"/>
</dbReference>
<dbReference type="InterPro" id="IPR016193">
    <property type="entry name" value="Cytidine_deaminase-like"/>
</dbReference>
<dbReference type="NCBIfam" id="TIGR00326">
    <property type="entry name" value="eubact_ribD"/>
    <property type="match status" value="1"/>
</dbReference>
<feature type="binding site" evidence="14">
    <location>
        <position position="271"/>
    </location>
    <ligand>
        <name>substrate</name>
    </ligand>
</feature>
<dbReference type="InterPro" id="IPR004794">
    <property type="entry name" value="Eubact_RibD"/>
</dbReference>
<protein>
    <recommendedName>
        <fullName evidence="12">Riboflavin biosynthesis protein RibD</fullName>
    </recommendedName>
    <domain>
        <recommendedName>
            <fullName evidence="12">Diaminohydroxyphosphoribosylaminopyrimidine deaminase</fullName>
            <shortName evidence="12">DRAP deaminase</shortName>
            <ecNumber evidence="12">3.5.4.26</ecNumber>
        </recommendedName>
        <alternativeName>
            <fullName evidence="12">Riboflavin-specific deaminase</fullName>
        </alternativeName>
    </domain>
    <domain>
        <recommendedName>
            <fullName evidence="12">5-amino-6-(5-phosphoribosylamino)uracil reductase</fullName>
            <ecNumber evidence="12">1.1.1.193</ecNumber>
        </recommendedName>
        <alternativeName>
            <fullName evidence="12">HTP reductase</fullName>
        </alternativeName>
    </domain>
</protein>
<comment type="pathway">
    <text evidence="2 12">Cofactor biosynthesis; riboflavin biosynthesis; 5-amino-6-(D-ribitylamino)uracil from GTP: step 2/4.</text>
</comment>
<evidence type="ECO:0000256" key="13">
    <source>
        <dbReference type="PIRSR" id="PIRSR006769-1"/>
    </source>
</evidence>
<dbReference type="InterPro" id="IPR016192">
    <property type="entry name" value="APOBEC/CMP_deaminase_Zn-bd"/>
</dbReference>
<evidence type="ECO:0000256" key="14">
    <source>
        <dbReference type="PIRSR" id="PIRSR006769-2"/>
    </source>
</evidence>
<dbReference type="InterPro" id="IPR024072">
    <property type="entry name" value="DHFR-like_dom_sf"/>
</dbReference>
<dbReference type="InterPro" id="IPR050765">
    <property type="entry name" value="Riboflavin_Biosynth_HTPR"/>
</dbReference>
<evidence type="ECO:0000256" key="1">
    <source>
        <dbReference type="ARBA" id="ARBA00002151"/>
    </source>
</evidence>
<keyword evidence="12 17" id="KW-0378">Hydrolase</keyword>
<feature type="binding site" evidence="15">
    <location>
        <position position="91"/>
    </location>
    <ligand>
        <name>Zn(2+)</name>
        <dbReference type="ChEBI" id="CHEBI:29105"/>
        <note>catalytic</note>
    </ligand>
</feature>
<dbReference type="Gene3D" id="3.40.430.10">
    <property type="entry name" value="Dihydrofolate Reductase, subunit A"/>
    <property type="match status" value="2"/>
</dbReference>
<feature type="binding site" evidence="15">
    <location>
        <position position="50"/>
    </location>
    <ligand>
        <name>Zn(2+)</name>
        <dbReference type="ChEBI" id="CHEBI:29105"/>
        <note>catalytic</note>
    </ligand>
</feature>
<evidence type="ECO:0000313" key="18">
    <source>
        <dbReference type="Proteomes" id="UP000252915"/>
    </source>
</evidence>
<dbReference type="GO" id="GO:0008835">
    <property type="term" value="F:diaminohydroxyphosphoribosylaminopyrimidine deaminase activity"/>
    <property type="evidence" value="ECO:0007669"/>
    <property type="project" value="UniProtKB-EC"/>
</dbReference>
<feature type="binding site" evidence="14">
    <location>
        <begin position="273"/>
        <end position="279"/>
    </location>
    <ligand>
        <name>NADP(+)</name>
        <dbReference type="ChEBI" id="CHEBI:58349"/>
    </ligand>
</feature>
<evidence type="ECO:0000256" key="9">
    <source>
        <dbReference type="ARBA" id="ARBA00022857"/>
    </source>
</evidence>
<evidence type="ECO:0000256" key="6">
    <source>
        <dbReference type="ARBA" id="ARBA00022619"/>
    </source>
</evidence>
<evidence type="ECO:0000256" key="15">
    <source>
        <dbReference type="PIRSR" id="PIRSR006769-3"/>
    </source>
</evidence>
<dbReference type="PANTHER" id="PTHR38011:SF7">
    <property type="entry name" value="2,5-DIAMINO-6-RIBOSYLAMINO-4(3H)-PYRIMIDINONE 5'-PHOSPHATE REDUCTASE"/>
    <property type="match status" value="1"/>
</dbReference>
<dbReference type="EC" id="3.5.4.26" evidence="12"/>
<dbReference type="Proteomes" id="UP000252915">
    <property type="component" value="Unassembled WGS sequence"/>
</dbReference>
<evidence type="ECO:0000256" key="7">
    <source>
        <dbReference type="ARBA" id="ARBA00022723"/>
    </source>
</evidence>
<evidence type="ECO:0000256" key="2">
    <source>
        <dbReference type="ARBA" id="ARBA00004882"/>
    </source>
</evidence>
<accession>A0A368C5E8</accession>
<evidence type="ECO:0000256" key="10">
    <source>
        <dbReference type="ARBA" id="ARBA00023002"/>
    </source>
</evidence>
<feature type="domain" description="CMP/dCMP-type deaminase" evidence="16">
    <location>
        <begin position="1"/>
        <end position="121"/>
    </location>
</feature>